<keyword evidence="8" id="KW-1185">Reference proteome</keyword>
<name>A0ABS2SUE4_9BACI</name>
<dbReference type="InterPro" id="IPR009081">
    <property type="entry name" value="PP-bd_ACP"/>
</dbReference>
<dbReference type="SMART" id="SM00828">
    <property type="entry name" value="PKS_MT"/>
    <property type="match status" value="1"/>
</dbReference>
<dbReference type="Pfam" id="PF02801">
    <property type="entry name" value="Ketoacyl-synt_C"/>
    <property type="match status" value="1"/>
</dbReference>
<dbReference type="Gene3D" id="3.40.47.10">
    <property type="match status" value="1"/>
</dbReference>
<dbReference type="InterPro" id="IPR020803">
    <property type="entry name" value="MeTfrase_dom"/>
</dbReference>
<evidence type="ECO:0000256" key="3">
    <source>
        <dbReference type="ARBA" id="ARBA00022679"/>
    </source>
</evidence>
<dbReference type="InterPro" id="IPR029063">
    <property type="entry name" value="SAM-dependent_MTases_sf"/>
</dbReference>
<dbReference type="PROSITE" id="PS50075">
    <property type="entry name" value="CARRIER"/>
    <property type="match status" value="2"/>
</dbReference>
<dbReference type="SUPFAM" id="SSF47336">
    <property type="entry name" value="ACP-like"/>
    <property type="match status" value="2"/>
</dbReference>
<evidence type="ECO:0000313" key="7">
    <source>
        <dbReference type="EMBL" id="MBM7839128.1"/>
    </source>
</evidence>
<accession>A0ABS2SUE4</accession>
<reference evidence="7" key="1">
    <citation type="submission" date="2021-01" db="EMBL/GenBank/DDBJ databases">
        <title>Genomic Encyclopedia of Type Strains, Phase IV (KMG-IV): sequencing the most valuable type-strain genomes for metagenomic binning, comparative biology and taxonomic classification.</title>
        <authorList>
            <person name="Goeker M."/>
        </authorList>
    </citation>
    <scope>NUCLEOTIDE SEQUENCE</scope>
    <source>
        <strain evidence="7">DSM 21943</strain>
    </source>
</reference>
<feature type="domain" description="Carrier" evidence="5">
    <location>
        <begin position="1181"/>
        <end position="1256"/>
    </location>
</feature>
<organism evidence="7 8">
    <name type="scientific">Shouchella xiaoxiensis</name>
    <dbReference type="NCBI Taxonomy" id="766895"/>
    <lineage>
        <taxon>Bacteria</taxon>
        <taxon>Bacillati</taxon>
        <taxon>Bacillota</taxon>
        <taxon>Bacilli</taxon>
        <taxon>Bacillales</taxon>
        <taxon>Bacillaceae</taxon>
        <taxon>Shouchella</taxon>
    </lineage>
</organism>
<sequence>MGTDFGGKERILKEFLFDKLTKASGLDRHSISLDQPFSYFGLDSLKAVEISADLEKVLGYNVSPTLVWDYPSINLAIEHLLSGNQNNDDSTRITKEDISSEPIAIIGMGCRFPGAENIDIFWENLKSGKESIQPVPSDRWNKEEYYDDDVNVSGKMNTKWGGFLKDIDKFDAKFFGISPREAVKMDPQQRLLLEVAWQSLEDAGQVPNDLLDESVGVFVGISNNDYAHLLRDQSRDGDPYFGTGNSLSIAANRISYVFGFRGPSIAIDTACSSSLVAVYQACQSIWSGESSIAIAGGVNLILTPDVTVDLSKAGILSSDGKCKTFDESANGYVRGEGAGLVVLKPYSRALEDGDQIYSVIRGGAINNNGKSNGIIAPNGESQRLLLNKAYKNAGLEPKDVQYIETHGTATKIGDPIEVNALGKVIKNNKRFEEKCAIGSVKTNIGHLESAAGIASLIKVALMIKNKTLTPSLNIQKLNPLISFDKFPIYVQQEKQEWENGNKPLRAGVSSFGFGGTNCHIVMEEYIGKNTNSSIHNYNYQETYVLPISGKSPNALNEIIKRYLEFMNGNEKHETHNFCYTCSVKKAHFNHRIAFLGKNKSDFKKQMKEYLETECPSRINEITDKRDLQVLLVYRDLDIIPVQIIKDLLKKEKVFRKCWEDLDKEFIEQLKWSAWEIFSLEKKVFDERKPYIQFIFQVCLTELLTYWGVSTKRLLGYGLGELAASYVLGDHDIKKVICSIKTRKYVNKVGAIDLLKHDKLENYYVIELASNSKILNVNYNQVNNDIYQSFGDIKNNMIKSLYENGFGLNWKNIYISGEMEKLPGYPFERNKFWLDTKLKAFNKGFLDGSNIDRTPVLVEQTNNMINYYGNLAEKKSDLGEFLSFAPFIEKDITFSWLLTLTKPEDYPENFKKTSIAQEKMRQILFKNVDFSFIDKVAEFGCGYSTDLIRLASRYPHLNLHGFNISKEQLKIGYDKIKANKLDRNIALYNTDVVREELPDYYDLIYCIQLIHHIKNKEEIFNNINKGLNDGGLLVLAEMISNINEQINHPQSSAYFTPKEEWASILADQHLKIVECIDVSKEIGLFLDDPNFYDHLEKLFSDDEKTVIDHLEGPHLLGELLRRKAVLYGLFTIQKVPYIAIEKIRDDNLERLTHPTMFVNYTAQDALVEKSIDVLEVSVNSLDELENYLIKIVSRVLEFREGDVVDPSIKLDELGLDSITAIDLKKTIETELNIQLSIGDLLKGPSIEILARQLCDEMENSPLEMDKSSEKKLELLARNTDNIQDIFDNLDGLGDDEINHLLDKYQYVKED</sequence>
<dbReference type="SMART" id="SM00823">
    <property type="entry name" value="PKS_PP"/>
    <property type="match status" value="2"/>
</dbReference>
<dbReference type="Pfam" id="PF08242">
    <property type="entry name" value="Methyltransf_12"/>
    <property type="match status" value="1"/>
</dbReference>
<dbReference type="InterPro" id="IPR032821">
    <property type="entry name" value="PKS_assoc"/>
</dbReference>
<dbReference type="CDD" id="cd02440">
    <property type="entry name" value="AdoMet_MTases"/>
    <property type="match status" value="1"/>
</dbReference>
<dbReference type="InterPro" id="IPR014031">
    <property type="entry name" value="Ketoacyl_synth_C"/>
</dbReference>
<evidence type="ECO:0000259" key="6">
    <source>
        <dbReference type="PROSITE" id="PS52004"/>
    </source>
</evidence>
<dbReference type="Pfam" id="PF00109">
    <property type="entry name" value="ketoacyl-synt"/>
    <property type="match status" value="1"/>
</dbReference>
<dbReference type="InterPro" id="IPR036736">
    <property type="entry name" value="ACP-like_sf"/>
</dbReference>
<keyword evidence="1" id="KW-0596">Phosphopantetheine</keyword>
<dbReference type="Gene3D" id="1.10.1200.10">
    <property type="entry name" value="ACP-like"/>
    <property type="match status" value="2"/>
</dbReference>
<dbReference type="Pfam" id="PF16197">
    <property type="entry name" value="KAsynt_C_assoc"/>
    <property type="match status" value="1"/>
</dbReference>
<dbReference type="SUPFAM" id="SSF52151">
    <property type="entry name" value="FabD/lysophospholipase-like"/>
    <property type="match status" value="1"/>
</dbReference>
<dbReference type="SUPFAM" id="SSF53901">
    <property type="entry name" value="Thiolase-like"/>
    <property type="match status" value="1"/>
</dbReference>
<dbReference type="SMART" id="SM00825">
    <property type="entry name" value="PKS_KS"/>
    <property type="match status" value="1"/>
</dbReference>
<dbReference type="InterPro" id="IPR001227">
    <property type="entry name" value="Ac_transferase_dom_sf"/>
</dbReference>
<dbReference type="PANTHER" id="PTHR43775:SF37">
    <property type="entry name" value="SI:DKEY-61P9.11"/>
    <property type="match status" value="1"/>
</dbReference>
<dbReference type="SUPFAM" id="SSF53335">
    <property type="entry name" value="S-adenosyl-L-methionine-dependent methyltransferases"/>
    <property type="match status" value="1"/>
</dbReference>
<keyword evidence="2" id="KW-0597">Phosphoprotein</keyword>
<evidence type="ECO:0000256" key="2">
    <source>
        <dbReference type="ARBA" id="ARBA00022553"/>
    </source>
</evidence>
<keyword evidence="3" id="KW-0808">Transferase</keyword>
<dbReference type="Gene3D" id="3.40.50.150">
    <property type="entry name" value="Vaccinia Virus protein VP39"/>
    <property type="match status" value="1"/>
</dbReference>
<dbReference type="RefSeq" id="WP_204466445.1">
    <property type="nucleotide sequence ID" value="NZ_JAFBCV010000006.1"/>
</dbReference>
<dbReference type="SMART" id="SM01294">
    <property type="entry name" value="PKS_PP_betabranch"/>
    <property type="match status" value="1"/>
</dbReference>
<proteinExistence type="predicted"/>
<dbReference type="InterPro" id="IPR020806">
    <property type="entry name" value="PKS_PP-bd"/>
</dbReference>
<protein>
    <submittedName>
        <fullName evidence="7">3-oxoacyl-(Acyl-carrier-protein) synthase/acyl carrier protein/SAM-dependent methyltransferase</fullName>
    </submittedName>
</protein>
<dbReference type="GO" id="GO:0032259">
    <property type="term" value="P:methylation"/>
    <property type="evidence" value="ECO:0007669"/>
    <property type="project" value="UniProtKB-KW"/>
</dbReference>
<dbReference type="InterPro" id="IPR013217">
    <property type="entry name" value="Methyltransf_12"/>
</dbReference>
<dbReference type="InterPro" id="IPR020841">
    <property type="entry name" value="PKS_Beta-ketoAc_synthase_dom"/>
</dbReference>
<dbReference type="EMBL" id="JAFBCV010000006">
    <property type="protein sequence ID" value="MBM7839128.1"/>
    <property type="molecule type" value="Genomic_DNA"/>
</dbReference>
<dbReference type="PROSITE" id="PS00606">
    <property type="entry name" value="KS3_1"/>
    <property type="match status" value="1"/>
</dbReference>
<dbReference type="InterPro" id="IPR050091">
    <property type="entry name" value="PKS_NRPS_Biosynth_Enz"/>
</dbReference>
<keyword evidence="7" id="KW-0489">Methyltransferase</keyword>
<dbReference type="Gene3D" id="3.40.366.10">
    <property type="entry name" value="Malonyl-Coenzyme A Acyl Carrier Protein, domain 2"/>
    <property type="match status" value="1"/>
</dbReference>
<dbReference type="CDD" id="cd00833">
    <property type="entry name" value="PKS"/>
    <property type="match status" value="1"/>
</dbReference>
<dbReference type="InterPro" id="IPR016039">
    <property type="entry name" value="Thiolase-like"/>
</dbReference>
<dbReference type="PANTHER" id="PTHR43775">
    <property type="entry name" value="FATTY ACID SYNTHASE"/>
    <property type="match status" value="1"/>
</dbReference>
<dbReference type="Proteomes" id="UP001179280">
    <property type="component" value="Unassembled WGS sequence"/>
</dbReference>
<evidence type="ECO:0000256" key="1">
    <source>
        <dbReference type="ARBA" id="ARBA00022450"/>
    </source>
</evidence>
<dbReference type="Gene3D" id="3.30.70.3290">
    <property type="match status" value="1"/>
</dbReference>
<dbReference type="InterPro" id="IPR018201">
    <property type="entry name" value="Ketoacyl_synth_AS"/>
</dbReference>
<dbReference type="InterPro" id="IPR016035">
    <property type="entry name" value="Acyl_Trfase/lysoPLipase"/>
</dbReference>
<dbReference type="InterPro" id="IPR014030">
    <property type="entry name" value="Ketoacyl_synth_N"/>
</dbReference>
<comment type="caution">
    <text evidence="7">The sequence shown here is derived from an EMBL/GenBank/DDBJ whole genome shotgun (WGS) entry which is preliminary data.</text>
</comment>
<gene>
    <name evidence="7" type="ORF">JOC54_002398</name>
</gene>
<keyword evidence="4" id="KW-0511">Multifunctional enzyme</keyword>
<feature type="domain" description="Carrier" evidence="5">
    <location>
        <begin position="7"/>
        <end position="84"/>
    </location>
</feature>
<feature type="domain" description="Ketosynthase family 3 (KS3)" evidence="6">
    <location>
        <begin position="100"/>
        <end position="524"/>
    </location>
</feature>
<dbReference type="Pfam" id="PF00550">
    <property type="entry name" value="PP-binding"/>
    <property type="match status" value="2"/>
</dbReference>
<dbReference type="GO" id="GO:0008168">
    <property type="term" value="F:methyltransferase activity"/>
    <property type="evidence" value="ECO:0007669"/>
    <property type="project" value="UniProtKB-KW"/>
</dbReference>
<evidence type="ECO:0000256" key="4">
    <source>
        <dbReference type="ARBA" id="ARBA00023268"/>
    </source>
</evidence>
<dbReference type="PROSITE" id="PS52004">
    <property type="entry name" value="KS3_2"/>
    <property type="match status" value="1"/>
</dbReference>
<evidence type="ECO:0000259" key="5">
    <source>
        <dbReference type="PROSITE" id="PS50075"/>
    </source>
</evidence>
<evidence type="ECO:0000313" key="8">
    <source>
        <dbReference type="Proteomes" id="UP001179280"/>
    </source>
</evidence>